<organism evidence="1 2">
    <name type="scientific">Sphaerobolus stellatus (strain SS14)</name>
    <dbReference type="NCBI Taxonomy" id="990650"/>
    <lineage>
        <taxon>Eukaryota</taxon>
        <taxon>Fungi</taxon>
        <taxon>Dikarya</taxon>
        <taxon>Basidiomycota</taxon>
        <taxon>Agaricomycotina</taxon>
        <taxon>Agaricomycetes</taxon>
        <taxon>Phallomycetidae</taxon>
        <taxon>Geastrales</taxon>
        <taxon>Sphaerobolaceae</taxon>
        <taxon>Sphaerobolus</taxon>
    </lineage>
</organism>
<proteinExistence type="predicted"/>
<dbReference type="Proteomes" id="UP000054279">
    <property type="component" value="Unassembled WGS sequence"/>
</dbReference>
<dbReference type="AlphaFoldDB" id="A0A0C9VHB6"/>
<keyword evidence="2" id="KW-1185">Reference proteome</keyword>
<dbReference type="EMBL" id="KN837106">
    <property type="protein sequence ID" value="KIJ46616.1"/>
    <property type="molecule type" value="Genomic_DNA"/>
</dbReference>
<dbReference type="HOGENOM" id="CLU_963688_0_0_1"/>
<protein>
    <submittedName>
        <fullName evidence="1">Uncharacterized protein</fullName>
    </submittedName>
</protein>
<sequence>MLASGSRVYLQRLAHGRSISSLKLTRMPRTEPIPINRLPENYLIILQTTRLSPQLKAFSHFLQSHGEKLQVPMRGLGIRDYLPLIRIKVIPEGGDPKDFTKSVYPWEKVTEAFHSLEVPIRNLLHTPGIVSVPFGVLRPPLPGKITEPSKEQFDPRMAGHLMLLPSPSEGYEKLIDIFELVVQTYKKAGLFRALIFPRELLSQLLAFTVVKTDPDRRPDWTEPQRTFRLDKLYGLRGFDLFRPEGVEPIKPEDMVYPVRVELGDMGIGELRLVRVWQGRHEEPQHVIKF</sequence>
<accession>A0A0C9VHB6</accession>
<evidence type="ECO:0000313" key="1">
    <source>
        <dbReference type="EMBL" id="KIJ46616.1"/>
    </source>
</evidence>
<reference evidence="1 2" key="1">
    <citation type="submission" date="2014-06" db="EMBL/GenBank/DDBJ databases">
        <title>Evolutionary Origins and Diversification of the Mycorrhizal Mutualists.</title>
        <authorList>
            <consortium name="DOE Joint Genome Institute"/>
            <consortium name="Mycorrhizal Genomics Consortium"/>
            <person name="Kohler A."/>
            <person name="Kuo A."/>
            <person name="Nagy L.G."/>
            <person name="Floudas D."/>
            <person name="Copeland A."/>
            <person name="Barry K.W."/>
            <person name="Cichocki N."/>
            <person name="Veneault-Fourrey C."/>
            <person name="LaButti K."/>
            <person name="Lindquist E.A."/>
            <person name="Lipzen A."/>
            <person name="Lundell T."/>
            <person name="Morin E."/>
            <person name="Murat C."/>
            <person name="Riley R."/>
            <person name="Ohm R."/>
            <person name="Sun H."/>
            <person name="Tunlid A."/>
            <person name="Henrissat B."/>
            <person name="Grigoriev I.V."/>
            <person name="Hibbett D.S."/>
            <person name="Martin F."/>
        </authorList>
    </citation>
    <scope>NUCLEOTIDE SEQUENCE [LARGE SCALE GENOMIC DNA]</scope>
    <source>
        <strain evidence="1 2">SS14</strain>
    </source>
</reference>
<name>A0A0C9VHB6_SPHS4</name>
<evidence type="ECO:0000313" key="2">
    <source>
        <dbReference type="Proteomes" id="UP000054279"/>
    </source>
</evidence>
<gene>
    <name evidence="1" type="ORF">M422DRAFT_29156</name>
</gene>